<keyword evidence="3" id="KW-1185">Reference proteome</keyword>
<accession>A0AAW0CC11</accession>
<proteinExistence type="predicted"/>
<feature type="region of interest" description="Disordered" evidence="1">
    <location>
        <begin position="256"/>
        <end position="292"/>
    </location>
</feature>
<evidence type="ECO:0000313" key="2">
    <source>
        <dbReference type="EMBL" id="KAK7036125.1"/>
    </source>
</evidence>
<feature type="region of interest" description="Disordered" evidence="1">
    <location>
        <begin position="315"/>
        <end position="335"/>
    </location>
</feature>
<evidence type="ECO:0000313" key="3">
    <source>
        <dbReference type="Proteomes" id="UP001362999"/>
    </source>
</evidence>
<comment type="caution">
    <text evidence="2">The sequence shown here is derived from an EMBL/GenBank/DDBJ whole genome shotgun (WGS) entry which is preliminary data.</text>
</comment>
<feature type="region of interest" description="Disordered" evidence="1">
    <location>
        <begin position="1"/>
        <end position="46"/>
    </location>
</feature>
<feature type="compositionally biased region" description="Polar residues" evidence="1">
    <location>
        <begin position="109"/>
        <end position="120"/>
    </location>
</feature>
<dbReference type="Proteomes" id="UP001362999">
    <property type="component" value="Unassembled WGS sequence"/>
</dbReference>
<feature type="region of interest" description="Disordered" evidence="1">
    <location>
        <begin position="88"/>
        <end position="164"/>
    </location>
</feature>
<feature type="compositionally biased region" description="Pro residues" evidence="1">
    <location>
        <begin position="8"/>
        <end position="17"/>
    </location>
</feature>
<feature type="compositionally biased region" description="Polar residues" evidence="1">
    <location>
        <begin position="37"/>
        <end position="46"/>
    </location>
</feature>
<feature type="compositionally biased region" description="Low complexity" evidence="1">
    <location>
        <begin position="278"/>
        <end position="292"/>
    </location>
</feature>
<dbReference type="EMBL" id="JAWWNJ010000019">
    <property type="protein sequence ID" value="KAK7036125.1"/>
    <property type="molecule type" value="Genomic_DNA"/>
</dbReference>
<protein>
    <submittedName>
        <fullName evidence="2">Uncharacterized protein</fullName>
    </submittedName>
</protein>
<gene>
    <name evidence="2" type="ORF">R3P38DRAFT_616019</name>
</gene>
<feature type="compositionally biased region" description="Pro residues" evidence="1">
    <location>
        <begin position="257"/>
        <end position="268"/>
    </location>
</feature>
<organism evidence="2 3">
    <name type="scientific">Favolaschia claudopus</name>
    <dbReference type="NCBI Taxonomy" id="2862362"/>
    <lineage>
        <taxon>Eukaryota</taxon>
        <taxon>Fungi</taxon>
        <taxon>Dikarya</taxon>
        <taxon>Basidiomycota</taxon>
        <taxon>Agaricomycotina</taxon>
        <taxon>Agaricomycetes</taxon>
        <taxon>Agaricomycetidae</taxon>
        <taxon>Agaricales</taxon>
        <taxon>Marasmiineae</taxon>
        <taxon>Mycenaceae</taxon>
        <taxon>Favolaschia</taxon>
    </lineage>
</organism>
<dbReference type="AlphaFoldDB" id="A0AAW0CC11"/>
<name>A0AAW0CC11_9AGAR</name>
<evidence type="ECO:0000256" key="1">
    <source>
        <dbReference type="SAM" id="MobiDB-lite"/>
    </source>
</evidence>
<reference evidence="2 3" key="1">
    <citation type="journal article" date="2024" name="J Genomics">
        <title>Draft genome sequencing and assembly of Favolaschia claudopus CIRM-BRFM 2984 isolated from oak limbs.</title>
        <authorList>
            <person name="Navarro D."/>
            <person name="Drula E."/>
            <person name="Chaduli D."/>
            <person name="Cazenave R."/>
            <person name="Ahrendt S."/>
            <person name="Wang J."/>
            <person name="Lipzen A."/>
            <person name="Daum C."/>
            <person name="Barry K."/>
            <person name="Grigoriev I.V."/>
            <person name="Favel A."/>
            <person name="Rosso M.N."/>
            <person name="Martin F."/>
        </authorList>
    </citation>
    <scope>NUCLEOTIDE SEQUENCE [LARGE SCALE GENOMIC DNA]</scope>
    <source>
        <strain evidence="2 3">CIRM-BRFM 2984</strain>
    </source>
</reference>
<sequence length="353" mass="37123">MAISFRPQPEPCKPNPPLMDASNRTPPTKRHAHFRSLSASTLRKSPPTCTLSLASVTTGPAIAISLSIPSTPSEASCGIPFPSEADVATAESSAVTPDPWRRPRARTSHVVTQRRTQQPSKSRRVSCRSARNTTVTACGAPSPALHLDTTSPLPPSPQRKTPTPSELRLTALVERSIAHHIATRSSPSSSSSTCTIQQLDEQDALLLTHLRAFLASHGKPPSPSSSSSPAGIAIAIAPPTCAPSLLLCGSSGLDSLPPAPASSPPPTASPLRFIPGNTTTTTTSRARSGSRSTTITLTLPALVATLVFRRHEPGRACSPSSFVSRREARRAMPRRSGLGGRCILAEDDDSMGR</sequence>